<dbReference type="AlphaFoldDB" id="A0A6C0LKW6"/>
<name>A0A6C0LKW6_9ZZZZ</name>
<organism evidence="1">
    <name type="scientific">viral metagenome</name>
    <dbReference type="NCBI Taxonomy" id="1070528"/>
    <lineage>
        <taxon>unclassified sequences</taxon>
        <taxon>metagenomes</taxon>
        <taxon>organismal metagenomes</taxon>
    </lineage>
</organism>
<reference evidence="1" key="1">
    <citation type="journal article" date="2020" name="Nature">
        <title>Giant virus diversity and host interactions through global metagenomics.</title>
        <authorList>
            <person name="Schulz F."/>
            <person name="Roux S."/>
            <person name="Paez-Espino D."/>
            <person name="Jungbluth S."/>
            <person name="Walsh D.A."/>
            <person name="Denef V.J."/>
            <person name="McMahon K.D."/>
            <person name="Konstantinidis K.T."/>
            <person name="Eloe-Fadrosh E.A."/>
            <person name="Kyrpides N.C."/>
            <person name="Woyke T."/>
        </authorList>
    </citation>
    <scope>NUCLEOTIDE SEQUENCE</scope>
    <source>
        <strain evidence="1">GVMAG-M-3300027833-19</strain>
    </source>
</reference>
<accession>A0A6C0LKW6</accession>
<evidence type="ECO:0000313" key="1">
    <source>
        <dbReference type="EMBL" id="QHU30548.1"/>
    </source>
</evidence>
<sequence>MEIPKISKIEEVRHVLDVDWLAKEALSDDEYIQYKSKDIKDPLLAEKIKRNFIFPLDKISCRFEMNPSPPEVTNALQKACTVEQDGVALQVDDDNLKTNDENLNRKELLDNINLLPLRYGIKKDEIKSIELSLNVYNKSNEVMEIKAGDIKVKGYKLKDTLFLPSTQLIFLNPGRGLEIDSIRIIKFNTEDHIKFNTAISGAIWPLDRKRGDSTTNSTPLHHEVKFIINCVAKNDKMVLLSIIRDGCDNLIMRLRVLLDIILRDDPSFVEKYSDKYVLQIQETNCIGKMLERVCYNLFPKVPYISAEVLYHTKIMTVTITGTDARTMLLKTVEQCISIFENIKRQLI</sequence>
<proteinExistence type="predicted"/>
<protein>
    <submittedName>
        <fullName evidence="1">Uncharacterized protein</fullName>
    </submittedName>
</protein>
<dbReference type="EMBL" id="MN740509">
    <property type="protein sequence ID" value="QHU30548.1"/>
    <property type="molecule type" value="Genomic_DNA"/>
</dbReference>